<dbReference type="Proteomes" id="UP000008210">
    <property type="component" value="Chromosome 1"/>
</dbReference>
<evidence type="ECO:0000256" key="1">
    <source>
        <dbReference type="SAM" id="MobiDB-lite"/>
    </source>
</evidence>
<dbReference type="eggNOG" id="COG2885">
    <property type="taxonomic scope" value="Bacteria"/>
</dbReference>
<dbReference type="RefSeq" id="WP_011614828.1">
    <property type="nucleotide sequence ID" value="NC_008313.1"/>
</dbReference>
<reference evidence="3 4" key="1">
    <citation type="journal article" date="2006" name="Nat. Biotechnol.">
        <title>Genome sequence of the bioplastic-producing 'Knallgas' bacterium Ralstonia eutropha H16.</title>
        <authorList>
            <person name="Pohlmann A."/>
            <person name="Fricke W.F."/>
            <person name="Reinecke F."/>
            <person name="Kusian B."/>
            <person name="Liesegang H."/>
            <person name="Cramm R."/>
            <person name="Eitinger T."/>
            <person name="Ewering C."/>
            <person name="Potter M."/>
            <person name="Schwartz E."/>
            <person name="Strittmatter A."/>
            <person name="Voss I."/>
            <person name="Gottschalk G."/>
            <person name="Steinbuechel A."/>
            <person name="Friedrich B."/>
            <person name="Bowien B."/>
        </authorList>
    </citation>
    <scope>NUCLEOTIDE SEQUENCE [LARGE SCALE GENOMIC DNA]</scope>
    <source>
        <strain evidence="4">ATCC 17699 / DSM 428 / KCTC 22496 / NCIMB 10442 / H16 / Stanier 337</strain>
    </source>
</reference>
<gene>
    <name evidence="3" type="ordered locus">H16_A0989</name>
</gene>
<name>Q0KCY9_CUPNH</name>
<feature type="region of interest" description="Disordered" evidence="1">
    <location>
        <begin position="128"/>
        <end position="148"/>
    </location>
</feature>
<feature type="signal peptide" evidence="2">
    <location>
        <begin position="1"/>
        <end position="23"/>
    </location>
</feature>
<dbReference type="AlphaFoldDB" id="Q0KCY9"/>
<feature type="region of interest" description="Disordered" evidence="1">
    <location>
        <begin position="33"/>
        <end position="58"/>
    </location>
</feature>
<keyword evidence="2" id="KW-0732">Signal</keyword>
<dbReference type="KEGG" id="reh:H16_A0989"/>
<dbReference type="HOGENOM" id="CLU_1755800_0_0_4"/>
<protein>
    <recommendedName>
        <fullName evidence="5">Lipoprotein</fullName>
    </recommendedName>
</protein>
<evidence type="ECO:0000313" key="3">
    <source>
        <dbReference type="EMBL" id="CAJ92132.1"/>
    </source>
</evidence>
<evidence type="ECO:0000256" key="2">
    <source>
        <dbReference type="SAM" id="SignalP"/>
    </source>
</evidence>
<dbReference type="STRING" id="381666.H16_A0989"/>
<evidence type="ECO:0008006" key="5">
    <source>
        <dbReference type="Google" id="ProtNLM"/>
    </source>
</evidence>
<accession>Q0KCY9</accession>
<proteinExistence type="predicted"/>
<feature type="chain" id="PRO_5004174759" description="Lipoprotein" evidence="2">
    <location>
        <begin position="24"/>
        <end position="148"/>
    </location>
</feature>
<sequence length="148" mass="15058">MTFGLTTRKAAIGLGVVALLALAGCKKKPADSAAAQGDAQPAPAAASAQPVASAPATPAQTNVAGLWSGAFVVNRDKEDRSWYPLLNEIPDHAGFMRNGSRQELVIALAQASSVDVLRFRGLSDAGARSNARHARVEASAGGTQGPGP</sequence>
<dbReference type="EMBL" id="AM260479">
    <property type="protein sequence ID" value="CAJ92132.1"/>
    <property type="molecule type" value="Genomic_DNA"/>
</dbReference>
<organism evidence="3 4">
    <name type="scientific">Cupriavidus necator (strain ATCC 17699 / DSM 428 / KCTC 22496 / NCIMB 10442 / H16 / Stanier 337)</name>
    <name type="common">Ralstonia eutropha</name>
    <dbReference type="NCBI Taxonomy" id="381666"/>
    <lineage>
        <taxon>Bacteria</taxon>
        <taxon>Pseudomonadati</taxon>
        <taxon>Pseudomonadota</taxon>
        <taxon>Betaproteobacteria</taxon>
        <taxon>Burkholderiales</taxon>
        <taxon>Burkholderiaceae</taxon>
        <taxon>Cupriavidus</taxon>
    </lineage>
</organism>
<evidence type="ECO:0000313" key="4">
    <source>
        <dbReference type="Proteomes" id="UP000008210"/>
    </source>
</evidence>
<keyword evidence="4" id="KW-1185">Reference proteome</keyword>